<feature type="compositionally biased region" description="Acidic residues" evidence="1">
    <location>
        <begin position="31"/>
        <end position="40"/>
    </location>
</feature>
<dbReference type="EMBL" id="LIAE01006563">
    <property type="protein sequence ID" value="PAV87543.1"/>
    <property type="molecule type" value="Genomic_DNA"/>
</dbReference>
<feature type="region of interest" description="Disordered" evidence="1">
    <location>
        <begin position="1"/>
        <end position="42"/>
    </location>
</feature>
<protein>
    <submittedName>
        <fullName evidence="2">Uncharacterized protein</fullName>
    </submittedName>
</protein>
<evidence type="ECO:0000256" key="1">
    <source>
        <dbReference type="SAM" id="MobiDB-lite"/>
    </source>
</evidence>
<reference evidence="2 3" key="1">
    <citation type="journal article" date="2017" name="Curr. Biol.">
        <title>Genome architecture and evolution of a unichromosomal asexual nematode.</title>
        <authorList>
            <person name="Fradin H."/>
            <person name="Zegar C."/>
            <person name="Gutwein M."/>
            <person name="Lucas J."/>
            <person name="Kovtun M."/>
            <person name="Corcoran D."/>
            <person name="Baugh L.R."/>
            <person name="Kiontke K."/>
            <person name="Gunsalus K."/>
            <person name="Fitch D.H."/>
            <person name="Piano F."/>
        </authorList>
    </citation>
    <scope>NUCLEOTIDE SEQUENCE [LARGE SCALE GENOMIC DNA]</scope>
    <source>
        <strain evidence="2">PF1309</strain>
    </source>
</reference>
<evidence type="ECO:0000313" key="3">
    <source>
        <dbReference type="Proteomes" id="UP000218231"/>
    </source>
</evidence>
<comment type="caution">
    <text evidence="2">The sequence shown here is derived from an EMBL/GenBank/DDBJ whole genome shotgun (WGS) entry which is preliminary data.</text>
</comment>
<feature type="compositionally biased region" description="Low complexity" evidence="1">
    <location>
        <begin position="65"/>
        <end position="74"/>
    </location>
</feature>
<name>A0A2A2LMS9_9BILA</name>
<feature type="compositionally biased region" description="Basic and acidic residues" evidence="1">
    <location>
        <begin position="84"/>
        <end position="107"/>
    </location>
</feature>
<accession>A0A2A2LMS9</accession>
<dbReference type="AlphaFoldDB" id="A0A2A2LMS9"/>
<feature type="region of interest" description="Disordered" evidence="1">
    <location>
        <begin position="62"/>
        <end position="124"/>
    </location>
</feature>
<gene>
    <name evidence="2" type="ORF">WR25_24671</name>
</gene>
<keyword evidence="3" id="KW-1185">Reference proteome</keyword>
<evidence type="ECO:0000313" key="2">
    <source>
        <dbReference type="EMBL" id="PAV87543.1"/>
    </source>
</evidence>
<sequence>MIRACSRSRVTRMQEDKAEATGDMADRATTEEVEVTEAEETSTRICRAPTIRLNLISHSRTMDNSSIEGGSSIEAEAEVITMNGKDRDGEEMDKHKDMEEETGKTGEETISSSRDIRDRAEQDDSMYTAKDYVIPAMTCNPWAELERQRKREQVKQAEVAE</sequence>
<feature type="compositionally biased region" description="Basic and acidic residues" evidence="1">
    <location>
        <begin position="12"/>
        <end position="30"/>
    </location>
</feature>
<organism evidence="2 3">
    <name type="scientific">Diploscapter pachys</name>
    <dbReference type="NCBI Taxonomy" id="2018661"/>
    <lineage>
        <taxon>Eukaryota</taxon>
        <taxon>Metazoa</taxon>
        <taxon>Ecdysozoa</taxon>
        <taxon>Nematoda</taxon>
        <taxon>Chromadorea</taxon>
        <taxon>Rhabditida</taxon>
        <taxon>Rhabditina</taxon>
        <taxon>Rhabditomorpha</taxon>
        <taxon>Rhabditoidea</taxon>
        <taxon>Rhabditidae</taxon>
        <taxon>Diploscapter</taxon>
    </lineage>
</organism>
<dbReference type="Proteomes" id="UP000218231">
    <property type="component" value="Unassembled WGS sequence"/>
</dbReference>
<proteinExistence type="predicted"/>